<evidence type="ECO:0000313" key="2">
    <source>
        <dbReference type="Proteomes" id="UP000003732"/>
    </source>
</evidence>
<dbReference type="EMBL" id="AEUT02000001">
    <property type="protein sequence ID" value="EGE54882.1"/>
    <property type="molecule type" value="Genomic_DNA"/>
</dbReference>
<dbReference type="AlphaFoldDB" id="F1YZ90"/>
<name>F1YZ90_9STRE</name>
<reference evidence="1 2" key="1">
    <citation type="submission" date="2011-02" db="EMBL/GenBank/DDBJ databases">
        <authorList>
            <person name="Stanhope M.J."/>
            <person name="Durkin A.S."/>
            <person name="Hostetler J."/>
            <person name="Kim M."/>
            <person name="Radune D."/>
            <person name="Singh I."/>
            <person name="Town C.D."/>
        </authorList>
    </citation>
    <scope>NUCLEOTIDE SEQUENCE [LARGE SCALE GENOMIC DNA]</scope>
    <source>
        <strain evidence="1 2">NCFD 2020</strain>
    </source>
</reference>
<dbReference type="Proteomes" id="UP000003732">
    <property type="component" value="Unassembled WGS sequence"/>
</dbReference>
<dbReference type="HOGENOM" id="CLU_3277409_0_0_9"/>
<organism evidence="1 2">
    <name type="scientific">Streptococcus parauberis NCFD 2020</name>
    <dbReference type="NCBI Taxonomy" id="873447"/>
    <lineage>
        <taxon>Bacteria</taxon>
        <taxon>Bacillati</taxon>
        <taxon>Bacillota</taxon>
        <taxon>Bacilli</taxon>
        <taxon>Lactobacillales</taxon>
        <taxon>Streptococcaceae</taxon>
        <taxon>Streptococcus</taxon>
    </lineage>
</organism>
<protein>
    <submittedName>
        <fullName evidence="1">Uncharacterized protein</fullName>
    </submittedName>
</protein>
<comment type="caution">
    <text evidence="1">The sequence shown here is derived from an EMBL/GenBank/DDBJ whole genome shotgun (WGS) entry which is preliminary data.</text>
</comment>
<sequence>MVHEGSILVVIFNGMRLMKYKLKGRKEQKEVSAPAEKVKIS</sequence>
<evidence type="ECO:0000313" key="1">
    <source>
        <dbReference type="EMBL" id="EGE54882.1"/>
    </source>
</evidence>
<proteinExistence type="predicted"/>
<gene>
    <name evidence="1" type="ORF">SPB_0418</name>
</gene>
<dbReference type="eggNOG" id="COG2217">
    <property type="taxonomic scope" value="Bacteria"/>
</dbReference>
<accession>F1YZ90</accession>